<feature type="transmembrane region" description="Helical" evidence="7">
    <location>
        <begin position="226"/>
        <end position="250"/>
    </location>
</feature>
<evidence type="ECO:0000256" key="5">
    <source>
        <dbReference type="ARBA" id="ARBA00038359"/>
    </source>
</evidence>
<dbReference type="AlphaFoldDB" id="A0A9P8XVM7"/>
<feature type="transmembrane region" description="Helical" evidence="7">
    <location>
        <begin position="99"/>
        <end position="123"/>
    </location>
</feature>
<gene>
    <name evidence="9" type="ORF">B0I36DRAFT_389433</name>
</gene>
<comment type="similarity">
    <text evidence="5">Belongs to the SAT4 family.</text>
</comment>
<feature type="domain" description="Rhodopsin" evidence="8">
    <location>
        <begin position="44"/>
        <end position="292"/>
    </location>
</feature>
<dbReference type="Pfam" id="PF20684">
    <property type="entry name" value="Fung_rhodopsin"/>
    <property type="match status" value="1"/>
</dbReference>
<evidence type="ECO:0000256" key="4">
    <source>
        <dbReference type="ARBA" id="ARBA00023136"/>
    </source>
</evidence>
<protein>
    <recommendedName>
        <fullName evidence="8">Rhodopsin domain-containing protein</fullName>
    </recommendedName>
</protein>
<organism evidence="9 10">
    <name type="scientific">Microdochium trichocladiopsis</name>
    <dbReference type="NCBI Taxonomy" id="1682393"/>
    <lineage>
        <taxon>Eukaryota</taxon>
        <taxon>Fungi</taxon>
        <taxon>Dikarya</taxon>
        <taxon>Ascomycota</taxon>
        <taxon>Pezizomycotina</taxon>
        <taxon>Sordariomycetes</taxon>
        <taxon>Xylariomycetidae</taxon>
        <taxon>Xylariales</taxon>
        <taxon>Microdochiaceae</taxon>
        <taxon>Microdochium</taxon>
    </lineage>
</organism>
<sequence>MSTVFDFVGVTNLHEPKPWSNEKSTLIGLPVACLVTAWVCVLSRLYTRFFVIRSPWWDDLCIFLHTLLSTAATIAVIRATGTGLGQHFLLLKPDEMKGFLMNFYIISGAYTTSTALVKLALLLQYLRMFDRGTPIYRFTICVTVFTALWGLAYSLMSWIPCTTPSKYWSLQLDDTCYGFSSMHVPELVATYESHTGINMSLDFLLLFIPLRLFWKSGTTRIQRLRLLGIFSLGGICIIFAAWRLAVIIQTEVATKPVFDPTWYSGIGILLALMEVDCAAVCASVPIFWPQLSKHIGNIMVIREVRVTSESRDNPRNPPQRVDDDDDDGSAFAAGLSGARGDERDGSVYRLRQESSSTVEMDEIEVMMNKRKQHYQDQYVMDRVDPLRSVGSKTITTVEHIGK</sequence>
<dbReference type="GeneID" id="70190878"/>
<evidence type="ECO:0000256" key="1">
    <source>
        <dbReference type="ARBA" id="ARBA00004141"/>
    </source>
</evidence>
<dbReference type="PANTHER" id="PTHR33048:SF47">
    <property type="entry name" value="INTEGRAL MEMBRANE PROTEIN-RELATED"/>
    <property type="match status" value="1"/>
</dbReference>
<reference evidence="9" key="1">
    <citation type="journal article" date="2021" name="Nat. Commun.">
        <title>Genetic determinants of endophytism in the Arabidopsis root mycobiome.</title>
        <authorList>
            <person name="Mesny F."/>
            <person name="Miyauchi S."/>
            <person name="Thiergart T."/>
            <person name="Pickel B."/>
            <person name="Atanasova L."/>
            <person name="Karlsson M."/>
            <person name="Huettel B."/>
            <person name="Barry K.W."/>
            <person name="Haridas S."/>
            <person name="Chen C."/>
            <person name="Bauer D."/>
            <person name="Andreopoulos W."/>
            <person name="Pangilinan J."/>
            <person name="LaButti K."/>
            <person name="Riley R."/>
            <person name="Lipzen A."/>
            <person name="Clum A."/>
            <person name="Drula E."/>
            <person name="Henrissat B."/>
            <person name="Kohler A."/>
            <person name="Grigoriev I.V."/>
            <person name="Martin F.M."/>
            <person name="Hacquard S."/>
        </authorList>
    </citation>
    <scope>NUCLEOTIDE SEQUENCE</scope>
    <source>
        <strain evidence="9">MPI-CAGE-CH-0230</strain>
    </source>
</reference>
<dbReference type="EMBL" id="JAGTJQ010000013">
    <property type="protein sequence ID" value="KAH7014578.1"/>
    <property type="molecule type" value="Genomic_DNA"/>
</dbReference>
<comment type="subcellular location">
    <subcellularLocation>
        <location evidence="1">Membrane</location>
        <topology evidence="1">Multi-pass membrane protein</topology>
    </subcellularLocation>
</comment>
<keyword evidence="4 7" id="KW-0472">Membrane</keyword>
<name>A0A9P8XVM7_9PEZI</name>
<feature type="transmembrane region" description="Helical" evidence="7">
    <location>
        <begin position="195"/>
        <end position="214"/>
    </location>
</feature>
<dbReference type="GO" id="GO:0016020">
    <property type="term" value="C:membrane"/>
    <property type="evidence" value="ECO:0007669"/>
    <property type="project" value="UniProtKB-SubCell"/>
</dbReference>
<evidence type="ECO:0000313" key="9">
    <source>
        <dbReference type="EMBL" id="KAH7014578.1"/>
    </source>
</evidence>
<keyword evidence="2 7" id="KW-0812">Transmembrane</keyword>
<feature type="transmembrane region" description="Helical" evidence="7">
    <location>
        <begin position="135"/>
        <end position="159"/>
    </location>
</feature>
<keyword evidence="3 7" id="KW-1133">Transmembrane helix</keyword>
<feature type="transmembrane region" description="Helical" evidence="7">
    <location>
        <begin position="59"/>
        <end position="79"/>
    </location>
</feature>
<dbReference type="OrthoDB" id="61113at2759"/>
<dbReference type="RefSeq" id="XP_046005545.1">
    <property type="nucleotide sequence ID" value="XM_046161332.1"/>
</dbReference>
<dbReference type="Proteomes" id="UP000756346">
    <property type="component" value="Unassembled WGS sequence"/>
</dbReference>
<feature type="transmembrane region" description="Helical" evidence="7">
    <location>
        <begin position="262"/>
        <end position="288"/>
    </location>
</feature>
<comment type="caution">
    <text evidence="9">The sequence shown here is derived from an EMBL/GenBank/DDBJ whole genome shotgun (WGS) entry which is preliminary data.</text>
</comment>
<dbReference type="PANTHER" id="PTHR33048">
    <property type="entry name" value="PTH11-LIKE INTEGRAL MEMBRANE PROTEIN (AFU_ORTHOLOGUE AFUA_5G11245)"/>
    <property type="match status" value="1"/>
</dbReference>
<accession>A0A9P8XVM7</accession>
<dbReference type="InterPro" id="IPR049326">
    <property type="entry name" value="Rhodopsin_dom_fungi"/>
</dbReference>
<evidence type="ECO:0000256" key="7">
    <source>
        <dbReference type="SAM" id="Phobius"/>
    </source>
</evidence>
<dbReference type="InterPro" id="IPR052337">
    <property type="entry name" value="SAT4-like"/>
</dbReference>
<feature type="transmembrane region" description="Helical" evidence="7">
    <location>
        <begin position="26"/>
        <end position="47"/>
    </location>
</feature>
<evidence type="ECO:0000259" key="8">
    <source>
        <dbReference type="Pfam" id="PF20684"/>
    </source>
</evidence>
<evidence type="ECO:0000313" key="10">
    <source>
        <dbReference type="Proteomes" id="UP000756346"/>
    </source>
</evidence>
<proteinExistence type="inferred from homology"/>
<feature type="region of interest" description="Disordered" evidence="6">
    <location>
        <begin position="308"/>
        <end position="344"/>
    </location>
</feature>
<evidence type="ECO:0000256" key="3">
    <source>
        <dbReference type="ARBA" id="ARBA00022989"/>
    </source>
</evidence>
<evidence type="ECO:0000256" key="6">
    <source>
        <dbReference type="SAM" id="MobiDB-lite"/>
    </source>
</evidence>
<keyword evidence="10" id="KW-1185">Reference proteome</keyword>
<evidence type="ECO:0000256" key="2">
    <source>
        <dbReference type="ARBA" id="ARBA00022692"/>
    </source>
</evidence>